<name>A0ABV7BYZ8_9PROT</name>
<dbReference type="RefSeq" id="WP_216838783.1">
    <property type="nucleotide sequence ID" value="NZ_JAFNJS010000007.1"/>
</dbReference>
<evidence type="ECO:0000259" key="1">
    <source>
        <dbReference type="Pfam" id="PF02954"/>
    </source>
</evidence>
<accession>A0ABV7BYZ8</accession>
<protein>
    <submittedName>
        <fullName evidence="2">Helix-turn-helix domain-containing protein</fullName>
    </submittedName>
</protein>
<feature type="domain" description="DNA binding HTH" evidence="1">
    <location>
        <begin position="23"/>
        <end position="55"/>
    </location>
</feature>
<comment type="caution">
    <text evidence="2">The sequence shown here is derived from an EMBL/GenBank/DDBJ whole genome shotgun (WGS) entry which is preliminary data.</text>
</comment>
<dbReference type="Proteomes" id="UP001595420">
    <property type="component" value="Unassembled WGS sequence"/>
</dbReference>
<proteinExistence type="predicted"/>
<evidence type="ECO:0000313" key="3">
    <source>
        <dbReference type="Proteomes" id="UP001595420"/>
    </source>
</evidence>
<evidence type="ECO:0000313" key="2">
    <source>
        <dbReference type="EMBL" id="MFC3002690.1"/>
    </source>
</evidence>
<keyword evidence="3" id="KW-1185">Reference proteome</keyword>
<organism evidence="2 3">
    <name type="scientific">Falsiroseomonas tokyonensis</name>
    <dbReference type="NCBI Taxonomy" id="430521"/>
    <lineage>
        <taxon>Bacteria</taxon>
        <taxon>Pseudomonadati</taxon>
        <taxon>Pseudomonadota</taxon>
        <taxon>Alphaproteobacteria</taxon>
        <taxon>Acetobacterales</taxon>
        <taxon>Roseomonadaceae</taxon>
        <taxon>Falsiroseomonas</taxon>
    </lineage>
</organism>
<dbReference type="EMBL" id="JBHRSB010000007">
    <property type="protein sequence ID" value="MFC3002690.1"/>
    <property type="molecule type" value="Genomic_DNA"/>
</dbReference>
<dbReference type="InterPro" id="IPR002197">
    <property type="entry name" value="HTH_Fis"/>
</dbReference>
<sequence>MEAPGAEAGLMDSVVGEATRGAVQDALRRAGGSRGEAERLLGISRTTLWKRMRELGLAG</sequence>
<gene>
    <name evidence="2" type="ORF">ACFOD3_22515</name>
</gene>
<reference evidence="3" key="1">
    <citation type="journal article" date="2019" name="Int. J. Syst. Evol. Microbiol.">
        <title>The Global Catalogue of Microorganisms (GCM) 10K type strain sequencing project: providing services to taxonomists for standard genome sequencing and annotation.</title>
        <authorList>
            <consortium name="The Broad Institute Genomics Platform"/>
            <consortium name="The Broad Institute Genome Sequencing Center for Infectious Disease"/>
            <person name="Wu L."/>
            <person name="Ma J."/>
        </authorList>
    </citation>
    <scope>NUCLEOTIDE SEQUENCE [LARGE SCALE GENOMIC DNA]</scope>
    <source>
        <strain evidence="3">CGMCC 1.16855</strain>
    </source>
</reference>
<dbReference type="Pfam" id="PF02954">
    <property type="entry name" value="HTH_8"/>
    <property type="match status" value="1"/>
</dbReference>